<keyword evidence="2" id="KW-1133">Transmembrane helix</keyword>
<feature type="region of interest" description="Disordered" evidence="1">
    <location>
        <begin position="100"/>
        <end position="119"/>
    </location>
</feature>
<organism evidence="3 4">
    <name type="scientific">Galactobacter caseinivorans</name>
    <dbReference type="NCBI Taxonomy" id="2676123"/>
    <lineage>
        <taxon>Bacteria</taxon>
        <taxon>Bacillati</taxon>
        <taxon>Actinomycetota</taxon>
        <taxon>Actinomycetes</taxon>
        <taxon>Micrococcales</taxon>
        <taxon>Micrococcaceae</taxon>
        <taxon>Galactobacter</taxon>
    </lineage>
</organism>
<feature type="transmembrane region" description="Helical" evidence="2">
    <location>
        <begin position="40"/>
        <end position="61"/>
    </location>
</feature>
<evidence type="ECO:0000313" key="4">
    <source>
        <dbReference type="Proteomes" id="UP000273119"/>
    </source>
</evidence>
<evidence type="ECO:0000313" key="3">
    <source>
        <dbReference type="EMBL" id="RKW71441.1"/>
    </source>
</evidence>
<gene>
    <name evidence="3" type="ORF">DWQ67_00900</name>
</gene>
<accession>A0A496PLN3</accession>
<keyword evidence="2" id="KW-0812">Transmembrane</keyword>
<dbReference type="Proteomes" id="UP000273119">
    <property type="component" value="Unassembled WGS sequence"/>
</dbReference>
<dbReference type="RefSeq" id="WP_121483704.1">
    <property type="nucleotide sequence ID" value="NZ_QQXL01000001.1"/>
</dbReference>
<dbReference type="NCBIfam" id="NF038396">
    <property type="entry name" value="NF038396 family protein"/>
    <property type="match status" value="1"/>
</dbReference>
<dbReference type="InterPro" id="IPR059228">
    <property type="entry name" value="Integral_mb_put"/>
</dbReference>
<evidence type="ECO:0000256" key="1">
    <source>
        <dbReference type="SAM" id="MobiDB-lite"/>
    </source>
</evidence>
<feature type="transmembrane region" description="Helical" evidence="2">
    <location>
        <begin position="12"/>
        <end position="34"/>
    </location>
</feature>
<name>A0A496PLN3_9MICC</name>
<protein>
    <submittedName>
        <fullName evidence="3">Uncharacterized protein</fullName>
    </submittedName>
</protein>
<keyword evidence="2" id="KW-0472">Membrane</keyword>
<proteinExistence type="predicted"/>
<dbReference type="AlphaFoldDB" id="A0A496PLN3"/>
<evidence type="ECO:0000256" key="2">
    <source>
        <dbReference type="SAM" id="Phobius"/>
    </source>
</evidence>
<comment type="caution">
    <text evidence="3">The sequence shown here is derived from an EMBL/GenBank/DDBJ whole genome shotgun (WGS) entry which is preliminary data.</text>
</comment>
<dbReference type="EMBL" id="QQXL01000001">
    <property type="protein sequence ID" value="RKW71441.1"/>
    <property type="molecule type" value="Genomic_DNA"/>
</dbReference>
<sequence length="119" mass="13215">MKDLTRRPETLFVLGYMLFPLLALVVAVAGVWSVVIDRTVLGVILIVVVAQIFVFGALWCANRRTKLLAEAHGAIEASMTDEQAINAYNAREALEIEAKEKEAREKASREREARRDSGS</sequence>
<keyword evidence="4" id="KW-1185">Reference proteome</keyword>
<reference evidence="3 4" key="1">
    <citation type="submission" date="2018-07" db="EMBL/GenBank/DDBJ databases">
        <title>Arthrobacter sp. nov., isolated from raw cow's milk with high bacterial count.</title>
        <authorList>
            <person name="Hahne J."/>
            <person name="Isele D."/>
            <person name="Lipski A."/>
        </authorList>
    </citation>
    <scope>NUCLEOTIDE SEQUENCE [LARGE SCALE GENOMIC DNA]</scope>
    <source>
        <strain evidence="3 4">JZ R-183</strain>
    </source>
</reference>